<protein>
    <submittedName>
        <fullName evidence="1">Uncharacterized protein</fullName>
    </submittedName>
</protein>
<gene>
    <name evidence="1" type="ORF">pEaSNUABM30_00253</name>
</gene>
<dbReference type="Proteomes" id="UP000827754">
    <property type="component" value="Segment"/>
</dbReference>
<evidence type="ECO:0000313" key="1">
    <source>
        <dbReference type="EMBL" id="UAW53371.1"/>
    </source>
</evidence>
<name>A0AAE9BSL6_9CAUD</name>
<sequence length="81" mass="8787">MSQSLGASLGARFAVSSQENIERRKKRDPKNKTLTCAGTTAQYNAIGVLANKLDVSRSRVIEMALEELLAKHNIKVGGDND</sequence>
<dbReference type="EMBL" id="MZ443778">
    <property type="protein sequence ID" value="UAW53371.1"/>
    <property type="molecule type" value="Genomic_DNA"/>
</dbReference>
<proteinExistence type="predicted"/>
<reference evidence="1 2" key="1">
    <citation type="submission" date="2021-06" db="EMBL/GenBank/DDBJ databases">
        <title>Complete genome sequence of Erwinia phage pEa_SNUABM_30.</title>
        <authorList>
            <person name="Kim S.G."/>
            <person name="Park S.C."/>
        </authorList>
    </citation>
    <scope>NUCLEOTIDE SEQUENCE [LARGE SCALE GENOMIC DNA]</scope>
</reference>
<evidence type="ECO:0000313" key="2">
    <source>
        <dbReference type="Proteomes" id="UP000827754"/>
    </source>
</evidence>
<keyword evidence="2" id="KW-1185">Reference proteome</keyword>
<organism evidence="1 2">
    <name type="scientific">Erwinia phage pEa_SNUABM_30</name>
    <dbReference type="NCBI Taxonomy" id="2869553"/>
    <lineage>
        <taxon>Viruses</taxon>
        <taxon>Duplodnaviria</taxon>
        <taxon>Heunggongvirae</taxon>
        <taxon>Uroviricota</taxon>
        <taxon>Caudoviricetes</taxon>
        <taxon>Alexandravirus</taxon>
        <taxon>Alexandravirus SNUABM30</taxon>
    </lineage>
</organism>
<accession>A0AAE9BSL6</accession>